<dbReference type="GO" id="GO:0070914">
    <property type="term" value="P:UV-damage excision repair"/>
    <property type="evidence" value="ECO:0007669"/>
    <property type="project" value="EnsemblFungi"/>
</dbReference>
<feature type="domain" description="Proliferating cell nuclear antigen PCNA C-terminal" evidence="10">
    <location>
        <begin position="179"/>
        <end position="306"/>
    </location>
</feature>
<evidence type="ECO:0000256" key="8">
    <source>
        <dbReference type="RuleBase" id="RU003671"/>
    </source>
</evidence>
<dbReference type="eggNOG" id="KOG1636">
    <property type="taxonomic scope" value="Eukaryota"/>
</dbReference>
<dbReference type="OMA" id="EMKLINM"/>
<dbReference type="HAMAP" id="MF_00317">
    <property type="entry name" value="DNApol_clamp_arch"/>
    <property type="match status" value="1"/>
</dbReference>
<dbReference type="InterPro" id="IPR046938">
    <property type="entry name" value="DNA_clamp_sf"/>
</dbReference>
<dbReference type="AlphaFoldDB" id="A5DPN7"/>
<evidence type="ECO:0000259" key="10">
    <source>
        <dbReference type="Pfam" id="PF02747"/>
    </source>
</evidence>
<keyword evidence="3 8" id="KW-0235">DNA replication</keyword>
<dbReference type="GO" id="GO:1903459">
    <property type="term" value="P:mitotic DNA replication lagging strand elongation"/>
    <property type="evidence" value="ECO:0007669"/>
    <property type="project" value="EnsemblFungi"/>
</dbReference>
<dbReference type="PANTHER" id="PTHR11352">
    <property type="entry name" value="PROLIFERATING CELL NUCLEAR ANTIGEN"/>
    <property type="match status" value="1"/>
</dbReference>
<dbReference type="GO" id="GO:0042276">
    <property type="term" value="P:error-prone translesion synthesis"/>
    <property type="evidence" value="ECO:0007669"/>
    <property type="project" value="EnsemblFungi"/>
</dbReference>
<dbReference type="GeneID" id="5124048"/>
<dbReference type="GO" id="GO:0000781">
    <property type="term" value="C:chromosome, telomeric region"/>
    <property type="evidence" value="ECO:0007669"/>
    <property type="project" value="GOC"/>
</dbReference>
<dbReference type="OrthoDB" id="534348at2759"/>
<dbReference type="InterPro" id="IPR022648">
    <property type="entry name" value="Pr_cel_nuc_antig_N"/>
</dbReference>
<dbReference type="InterPro" id="IPR022659">
    <property type="entry name" value="Pr_cel_nuc_antig_CS"/>
</dbReference>
<dbReference type="GO" id="GO:0000710">
    <property type="term" value="P:meiotic mismatch repair"/>
    <property type="evidence" value="ECO:0007669"/>
    <property type="project" value="EnsemblFungi"/>
</dbReference>
<dbReference type="GO" id="GO:0034087">
    <property type="term" value="P:establishment of mitotic sister chromatid cohesion"/>
    <property type="evidence" value="ECO:0007669"/>
    <property type="project" value="EnsemblFungi"/>
</dbReference>
<dbReference type="GO" id="GO:0005654">
    <property type="term" value="C:nucleoplasm"/>
    <property type="evidence" value="ECO:0007669"/>
    <property type="project" value="EnsemblFungi"/>
</dbReference>
<dbReference type="InParanoid" id="A5DPN7"/>
<dbReference type="PROSITE" id="PS00293">
    <property type="entry name" value="PCNA_2"/>
    <property type="match status" value="1"/>
</dbReference>
<reference evidence="11 12" key="1">
    <citation type="journal article" date="2009" name="Nature">
        <title>Evolution of pathogenicity and sexual reproduction in eight Candida genomes.</title>
        <authorList>
            <person name="Butler G."/>
            <person name="Rasmussen M.D."/>
            <person name="Lin M.F."/>
            <person name="Santos M.A."/>
            <person name="Sakthikumar S."/>
            <person name="Munro C.A."/>
            <person name="Rheinbay E."/>
            <person name="Grabherr M."/>
            <person name="Forche A."/>
            <person name="Reedy J.L."/>
            <person name="Agrafioti I."/>
            <person name="Arnaud M.B."/>
            <person name="Bates S."/>
            <person name="Brown A.J."/>
            <person name="Brunke S."/>
            <person name="Costanzo M.C."/>
            <person name="Fitzpatrick D.A."/>
            <person name="de Groot P.W."/>
            <person name="Harris D."/>
            <person name="Hoyer L.L."/>
            <person name="Hube B."/>
            <person name="Klis F.M."/>
            <person name="Kodira C."/>
            <person name="Lennard N."/>
            <person name="Logue M.E."/>
            <person name="Martin R."/>
            <person name="Neiman A.M."/>
            <person name="Nikolaou E."/>
            <person name="Quail M.A."/>
            <person name="Quinn J."/>
            <person name="Santos M.C."/>
            <person name="Schmitzberger F.F."/>
            <person name="Sherlock G."/>
            <person name="Shah P."/>
            <person name="Silverstein K.A."/>
            <person name="Skrzypek M.S."/>
            <person name="Soll D."/>
            <person name="Staggs R."/>
            <person name="Stansfield I."/>
            <person name="Stumpf M.P."/>
            <person name="Sudbery P.E."/>
            <person name="Srikantha T."/>
            <person name="Zeng Q."/>
            <person name="Berman J."/>
            <person name="Berriman M."/>
            <person name="Heitman J."/>
            <person name="Gow N.A."/>
            <person name="Lorenz M.C."/>
            <person name="Birren B.W."/>
            <person name="Kellis M."/>
            <person name="Cuomo C.A."/>
        </authorList>
    </citation>
    <scope>NUCLEOTIDE SEQUENCE [LARGE SCALE GENOMIC DNA]</scope>
    <source>
        <strain evidence="12">ATCC 6260 / CBS 566 / DSM 6381 / JCM 1539 / NBRC 10279 / NRRL Y-324</strain>
    </source>
</reference>
<dbReference type="Pfam" id="PF00705">
    <property type="entry name" value="PCNA_N"/>
    <property type="match status" value="1"/>
</dbReference>
<dbReference type="InterPro" id="IPR000730">
    <property type="entry name" value="Pr_cel_nuc_antig"/>
</dbReference>
<evidence type="ECO:0000256" key="1">
    <source>
        <dbReference type="ARBA" id="ARBA00004123"/>
    </source>
</evidence>
<comment type="function">
    <text evidence="7">This protein is an auxiliary protein of DNA polymerase delta and is involved in the control of eukaryotic DNA replication by increasing the polymerase's processivity during elongation of the leading strand.</text>
</comment>
<dbReference type="EMBL" id="CH408161">
    <property type="protein sequence ID" value="EDK41140.1"/>
    <property type="molecule type" value="Genomic_DNA"/>
</dbReference>
<comment type="similarity">
    <text evidence="2 8">Belongs to the PCNA family.</text>
</comment>
<dbReference type="FunFam" id="3.10.150.10:FF:000006">
    <property type="entry name" value="Proliferating cell nuclear antigen"/>
    <property type="match status" value="1"/>
</dbReference>
<evidence type="ECO:0000313" key="11">
    <source>
        <dbReference type="EMBL" id="EDK41140.1"/>
    </source>
</evidence>
<dbReference type="GO" id="GO:0031509">
    <property type="term" value="P:subtelomeric heterochromatin formation"/>
    <property type="evidence" value="ECO:0007669"/>
    <property type="project" value="EnsemblFungi"/>
</dbReference>
<feature type="domain" description="Proliferating cell nuclear antigen PCNA N-terminal" evidence="9">
    <location>
        <begin position="53"/>
        <end position="175"/>
    </location>
</feature>
<evidence type="ECO:0000256" key="3">
    <source>
        <dbReference type="ARBA" id="ARBA00022705"/>
    </source>
</evidence>
<dbReference type="CDD" id="cd00577">
    <property type="entry name" value="PCNA"/>
    <property type="match status" value="1"/>
</dbReference>
<evidence type="ECO:0000259" key="9">
    <source>
        <dbReference type="Pfam" id="PF00705"/>
    </source>
</evidence>
<dbReference type="GO" id="GO:0042802">
    <property type="term" value="F:identical protein binding"/>
    <property type="evidence" value="ECO:0007669"/>
    <property type="project" value="EnsemblFungi"/>
</dbReference>
<accession>A5DPN7</accession>
<dbReference type="RefSeq" id="XP_001482218.1">
    <property type="nucleotide sequence ID" value="XM_001482168.1"/>
</dbReference>
<dbReference type="InterPro" id="IPR022649">
    <property type="entry name" value="Pr_cel_nuc_antig_C"/>
</dbReference>
<dbReference type="GO" id="GO:0006289">
    <property type="term" value="P:nucleotide-excision repair"/>
    <property type="evidence" value="ECO:0007669"/>
    <property type="project" value="EnsemblFungi"/>
</dbReference>
<dbReference type="GO" id="GO:0070987">
    <property type="term" value="P:error-free translesion synthesis"/>
    <property type="evidence" value="ECO:0007669"/>
    <property type="project" value="EnsemblFungi"/>
</dbReference>
<dbReference type="GO" id="GO:0043596">
    <property type="term" value="C:nuclear replication fork"/>
    <property type="evidence" value="ECO:0007669"/>
    <property type="project" value="EnsemblFungi"/>
</dbReference>
<dbReference type="GO" id="GO:0043626">
    <property type="term" value="C:PCNA complex"/>
    <property type="evidence" value="ECO:0007669"/>
    <property type="project" value="EnsemblFungi"/>
</dbReference>
<protein>
    <recommendedName>
        <fullName evidence="7">DNA sliding clamp PCNA</fullName>
    </recommendedName>
</protein>
<dbReference type="HOGENOM" id="CLU_043978_3_0_1"/>
<dbReference type="FunCoup" id="A5DPN7">
    <property type="interactions" value="1093"/>
</dbReference>
<dbReference type="KEGG" id="pgu:PGUG_05238"/>
<dbReference type="SUPFAM" id="SSF55979">
    <property type="entry name" value="DNA clamp"/>
    <property type="match status" value="2"/>
</dbReference>
<keyword evidence="12" id="KW-1185">Reference proteome</keyword>
<dbReference type="Pfam" id="PF02747">
    <property type="entry name" value="PCNA_C"/>
    <property type="match status" value="1"/>
</dbReference>
<dbReference type="PANTHER" id="PTHR11352:SF0">
    <property type="entry name" value="PROLIFERATING CELL NUCLEAR ANTIGEN"/>
    <property type="match status" value="1"/>
</dbReference>
<dbReference type="GO" id="GO:0003677">
    <property type="term" value="F:DNA binding"/>
    <property type="evidence" value="ECO:0007669"/>
    <property type="project" value="UniProtKB-KW"/>
</dbReference>
<comment type="subcellular location">
    <subcellularLocation>
        <location evidence="1 7">Nucleus</location>
    </subcellularLocation>
</comment>
<keyword evidence="5 7" id="KW-0539">Nucleus</keyword>
<dbReference type="PROSITE" id="PS01251">
    <property type="entry name" value="PCNA_1"/>
    <property type="match status" value="1"/>
</dbReference>
<dbReference type="Gene3D" id="3.10.150.10">
    <property type="entry name" value="DNA Polymerase III, subunit A, domain 2"/>
    <property type="match status" value="2"/>
</dbReference>
<evidence type="ECO:0000256" key="6">
    <source>
        <dbReference type="ARBA" id="ARBA00054163"/>
    </source>
</evidence>
<dbReference type="PRINTS" id="PR00339">
    <property type="entry name" value="PCNACYCLIN"/>
</dbReference>
<dbReference type="GO" id="GO:0045740">
    <property type="term" value="P:positive regulation of DNA replication"/>
    <property type="evidence" value="ECO:0007669"/>
    <property type="project" value="EnsemblFungi"/>
</dbReference>
<proteinExistence type="inferred from homology"/>
<evidence type="ECO:0000256" key="4">
    <source>
        <dbReference type="ARBA" id="ARBA00023125"/>
    </source>
</evidence>
<dbReference type="GO" id="GO:0006272">
    <property type="term" value="P:leading strand elongation"/>
    <property type="evidence" value="ECO:0007669"/>
    <property type="project" value="EnsemblFungi"/>
</dbReference>
<keyword evidence="4 8" id="KW-0238">DNA-binding</keyword>
<dbReference type="GO" id="GO:0030466">
    <property type="term" value="P:silent mating-type cassette heterochromatin formation"/>
    <property type="evidence" value="ECO:0007669"/>
    <property type="project" value="EnsemblFungi"/>
</dbReference>
<dbReference type="GO" id="GO:0045739">
    <property type="term" value="P:positive regulation of DNA repair"/>
    <property type="evidence" value="ECO:0007669"/>
    <property type="project" value="EnsemblFungi"/>
</dbReference>
<dbReference type="STRING" id="294746.A5DPN7"/>
<dbReference type="FunFam" id="3.70.10.10:FF:000001">
    <property type="entry name" value="Proliferating cell nuclear antigen"/>
    <property type="match status" value="1"/>
</dbReference>
<dbReference type="GO" id="GO:0030337">
    <property type="term" value="F:DNA polymerase processivity factor activity"/>
    <property type="evidence" value="ECO:0007669"/>
    <property type="project" value="EnsemblFungi"/>
</dbReference>
<dbReference type="GO" id="GO:0035753">
    <property type="term" value="P:maintenance of DNA trinucleotide repeats"/>
    <property type="evidence" value="ECO:0007669"/>
    <property type="project" value="EnsemblFungi"/>
</dbReference>
<dbReference type="VEuPathDB" id="FungiDB:PGUG_05238"/>
<evidence type="ECO:0000313" key="12">
    <source>
        <dbReference type="Proteomes" id="UP000001997"/>
    </source>
</evidence>
<evidence type="ECO:0000256" key="7">
    <source>
        <dbReference type="RuleBase" id="RU000641"/>
    </source>
</evidence>
<sequence length="311" mass="34812">MGWFGPTGSSRTCSSGRKRCTTRSLRNSGYLQARSCTHHQPSKVAARLFSSTMLEGKFDEASLLKKIVDSIKDCVKLCNFNCTEHGITVQAVDDSRVLLVSLLVGQTAFSEYRCDRNITLGIDLESFSKIIRCGNNEDYLTLLAEDNPDNVMTIFEDKKKERVSEYSLKLMDIDSEFLKIDDMEYDSVINMPSSEFAKIVRDLKNLSESLNIIVTKDSVKFTSEGESGTGSVVLKPYTDMDHPEESINVNLENPVDLTFGLKYLNDIIKATSLSGSISIKLADKTPALFEYKLDAGGYLRFYLAPKFDEDD</sequence>
<gene>
    <name evidence="11" type="ORF">PGUG_05238</name>
</gene>
<evidence type="ECO:0000256" key="5">
    <source>
        <dbReference type="ARBA" id="ARBA00023242"/>
    </source>
</evidence>
<dbReference type="NCBIfam" id="TIGR00590">
    <property type="entry name" value="pcna"/>
    <property type="match status" value="1"/>
</dbReference>
<comment type="function">
    <text evidence="6">This protein is an auxiliary protein of DNA polymerase delta and is involved in the control of eukaryotic DNA replication by increasing the polymerase's processibility during elongation of the leading strand. Involved in DNA repair.</text>
</comment>
<name>A5DPN7_PICGU</name>
<dbReference type="Proteomes" id="UP000001997">
    <property type="component" value="Unassembled WGS sequence"/>
</dbReference>
<organism evidence="11 12">
    <name type="scientific">Meyerozyma guilliermondii (strain ATCC 6260 / CBS 566 / DSM 6381 / JCM 1539 / NBRC 10279 / NRRL Y-324)</name>
    <name type="common">Yeast</name>
    <name type="synonym">Candida guilliermondii</name>
    <dbReference type="NCBI Taxonomy" id="294746"/>
    <lineage>
        <taxon>Eukaryota</taxon>
        <taxon>Fungi</taxon>
        <taxon>Dikarya</taxon>
        <taxon>Ascomycota</taxon>
        <taxon>Saccharomycotina</taxon>
        <taxon>Pichiomycetes</taxon>
        <taxon>Debaryomycetaceae</taxon>
        <taxon>Meyerozyma</taxon>
    </lineage>
</organism>
<dbReference type="GO" id="GO:0000785">
    <property type="term" value="C:chromatin"/>
    <property type="evidence" value="ECO:0007669"/>
    <property type="project" value="EnsemblFungi"/>
</dbReference>
<evidence type="ECO:0000256" key="2">
    <source>
        <dbReference type="ARBA" id="ARBA00010462"/>
    </source>
</evidence>
<dbReference type="GO" id="GO:0035861">
    <property type="term" value="C:site of double-strand break"/>
    <property type="evidence" value="ECO:0007669"/>
    <property type="project" value="EnsemblFungi"/>
</dbReference>
<dbReference type="FunFam" id="3.10.150.10:FF:000011">
    <property type="entry name" value="Proliferating cell nuclear antigen"/>
    <property type="match status" value="1"/>
</dbReference>